<keyword evidence="2" id="KW-1185">Reference proteome</keyword>
<dbReference type="EMBL" id="CP121252">
    <property type="protein sequence ID" value="WFP16861.1"/>
    <property type="molecule type" value="Genomic_DNA"/>
</dbReference>
<evidence type="ECO:0000313" key="2">
    <source>
        <dbReference type="Proteomes" id="UP001219037"/>
    </source>
</evidence>
<dbReference type="Proteomes" id="UP001219037">
    <property type="component" value="Chromosome"/>
</dbReference>
<protein>
    <recommendedName>
        <fullName evidence="3">Integrase</fullName>
    </recommendedName>
</protein>
<proteinExistence type="predicted"/>
<evidence type="ECO:0000313" key="1">
    <source>
        <dbReference type="EMBL" id="WFP16861.1"/>
    </source>
</evidence>
<organism evidence="1 2">
    <name type="scientific">Citricoccus muralis</name>
    <dbReference type="NCBI Taxonomy" id="169134"/>
    <lineage>
        <taxon>Bacteria</taxon>
        <taxon>Bacillati</taxon>
        <taxon>Actinomycetota</taxon>
        <taxon>Actinomycetes</taxon>
        <taxon>Micrococcales</taxon>
        <taxon>Micrococcaceae</taxon>
        <taxon>Citricoccus</taxon>
    </lineage>
</organism>
<sequence>MSNVDVLSLRLGNDQYANLIGARLIDFFNGHAPWQRRLWDVGTCMLLDEVVEAVEWRAKGVLSASALSWLARDAERIIGRDPAAGDRVVKMQLRKALQARLSPGTRHVRLLQALSALIQGGYLERWRNLLNGRPSPERFARAMAAHLLDRGYSMPFLHRWSRQLFKEKVSLAELMERSIELSSRDFESFEVMLPFVSVPGAKTSLTEKNPAWRSASEVRTWLKDHAGDPKGVRQAGGFLYTFEARDHVAAAYLGAQNIDRILARSTLVSQHSSKPEPEGRIWVKGVDRAIRSPRETRNAFLKSLVSESHLYELTHSTDLDDALELLATMNTGSPGPAIASGWAAIESLFVAPTDPDDSEEGRGAVAADRVAVLVAASWPRSDLTTLSHQHRPEVPDLTSRALALASSNRERSRIVGEALLAGRGLNLRDASDQAAAARMAQLMSEPRKTLSDVEAHVASAMRRLYRQRNIVMHGGSTETLTLESTLRTCAPLVGASLDRIAHARLTDDVGALHLATKARLGIDLLSSDNPIHIVDLLE</sequence>
<name>A0ABY8H754_9MICC</name>
<accession>A0ABY8H754</accession>
<dbReference type="RefSeq" id="WP_278157973.1">
    <property type="nucleotide sequence ID" value="NZ_CP121252.1"/>
</dbReference>
<reference evidence="1 2" key="1">
    <citation type="submission" date="2023-04" db="EMBL/GenBank/DDBJ databases">
        <title>Funneling lignin-derived compounds into biodiesel using alkali-halophilic Citricoccus sp. P2.</title>
        <authorList>
            <person name="Luo C.-B."/>
        </authorList>
    </citation>
    <scope>NUCLEOTIDE SEQUENCE [LARGE SCALE GENOMIC DNA]</scope>
    <source>
        <strain evidence="1 2">P2</strain>
    </source>
</reference>
<gene>
    <name evidence="1" type="ORF">P8192_01670</name>
</gene>
<evidence type="ECO:0008006" key="3">
    <source>
        <dbReference type="Google" id="ProtNLM"/>
    </source>
</evidence>